<dbReference type="EMBL" id="CP012175">
    <property type="protein sequence ID" value="AKV81268.1"/>
    <property type="molecule type" value="Genomic_DNA"/>
</dbReference>
<dbReference type="InterPro" id="IPR002934">
    <property type="entry name" value="Polymerase_NTP_transf_dom"/>
</dbReference>
<dbReference type="GeneID" id="91756040"/>
<dbReference type="EMBL" id="CP012173">
    <property type="protein sequence ID" value="AKV76772.1"/>
    <property type="molecule type" value="Genomic_DNA"/>
</dbReference>
<dbReference type="Proteomes" id="UP000068832">
    <property type="component" value="Chromosome"/>
</dbReference>
<dbReference type="SUPFAM" id="SSF81301">
    <property type="entry name" value="Nucleotidyltransferase"/>
    <property type="match status" value="1"/>
</dbReference>
<evidence type="ECO:0000313" key="10">
    <source>
        <dbReference type="Proteomes" id="UP000062475"/>
    </source>
</evidence>
<evidence type="ECO:0000313" key="5">
    <source>
        <dbReference type="EMBL" id="AKV81268.1"/>
    </source>
</evidence>
<evidence type="ECO:0000313" key="7">
    <source>
        <dbReference type="Proteomes" id="UP000056255"/>
    </source>
</evidence>
<sequence>MERILEERRKQREEVLNQVREFAEELRRNLGKVTVVLYGSYARGDFNLWSDVDVLLVSERFDGIRFLDRYELFKAREGFEVKPYTPQEFSKMRNKIGWREALKDKVIIADDYSLFT</sequence>
<reference evidence="8 9" key="1">
    <citation type="journal article" date="2015" name="Genome Announc.">
        <title>Complete Genome Sequences of Evolved Arsenate-Resistant Metallosphaera sedula Strains.</title>
        <authorList>
            <person name="Ai C."/>
            <person name="McCarthy S."/>
            <person name="Schackwitz W."/>
            <person name="Martin J."/>
            <person name="Lipzen A."/>
            <person name="Blum P."/>
        </authorList>
    </citation>
    <scope>NUCLEOTIDE SEQUENCE [LARGE SCALE GENOMIC DNA]</scope>
    <source>
        <strain evidence="4 9">ARS120-1</strain>
        <strain evidence="5 8">ARS120-2</strain>
        <strain evidence="2 11">ARS50-1</strain>
        <strain evidence="3 10">ARS50-2</strain>
    </source>
</reference>
<name>A0A0K1T398_9CREN</name>
<evidence type="ECO:0000259" key="1">
    <source>
        <dbReference type="Pfam" id="PF01909"/>
    </source>
</evidence>
<proteinExistence type="predicted"/>
<dbReference type="GO" id="GO:0016779">
    <property type="term" value="F:nucleotidyltransferase activity"/>
    <property type="evidence" value="ECO:0007669"/>
    <property type="project" value="InterPro"/>
</dbReference>
<evidence type="ECO:0000313" key="4">
    <source>
        <dbReference type="EMBL" id="AKV79023.1"/>
    </source>
</evidence>
<dbReference type="EMBL" id="CP012176">
    <property type="protein sequence ID" value="AKV83507.1"/>
    <property type="molecule type" value="Genomic_DNA"/>
</dbReference>
<evidence type="ECO:0000313" key="11">
    <source>
        <dbReference type="Proteomes" id="UP000068832"/>
    </source>
</evidence>
<dbReference type="EMBL" id="CP012174">
    <property type="protein sequence ID" value="AKV79023.1"/>
    <property type="molecule type" value="Genomic_DNA"/>
</dbReference>
<dbReference type="Proteomes" id="UP000061362">
    <property type="component" value="Chromosome"/>
</dbReference>
<dbReference type="CDD" id="cd05403">
    <property type="entry name" value="NT_KNTase_like"/>
    <property type="match status" value="1"/>
</dbReference>
<evidence type="ECO:0000313" key="9">
    <source>
        <dbReference type="Proteomes" id="UP000062398"/>
    </source>
</evidence>
<dbReference type="RefSeq" id="WP_048060110.1">
    <property type="nucleotide sequence ID" value="NZ_AP019770.1"/>
</dbReference>
<dbReference type="AlphaFoldDB" id="A0A0K1T398"/>
<feature type="domain" description="Polymerase nucleotidyl transferase" evidence="1">
    <location>
        <begin position="19"/>
        <end position="72"/>
    </location>
</feature>
<protein>
    <recommendedName>
        <fullName evidence="1">Polymerase nucleotidyl transferase domain-containing protein</fullName>
    </recommendedName>
</protein>
<dbReference type="PANTHER" id="PTHR43449">
    <property type="entry name" value="NUCLEOTIDYLTRANSFERASE"/>
    <property type="match status" value="1"/>
</dbReference>
<dbReference type="Proteomes" id="UP000056255">
    <property type="component" value="Chromosome"/>
</dbReference>
<accession>A0A0K1T398</accession>
<evidence type="ECO:0000313" key="8">
    <source>
        <dbReference type="Proteomes" id="UP000061362"/>
    </source>
</evidence>
<dbReference type="PANTHER" id="PTHR43449:SF1">
    <property type="entry name" value="POLYMERASE BETA NUCLEOTIDYLTRANSFERASE DOMAIN-CONTAINING PROTEIN"/>
    <property type="match status" value="1"/>
</dbReference>
<dbReference type="Proteomes" id="UP000062475">
    <property type="component" value="Chromosome"/>
</dbReference>
<dbReference type="EMBL" id="CP012172">
    <property type="protein sequence ID" value="AKV74533.1"/>
    <property type="molecule type" value="Genomic_DNA"/>
</dbReference>
<dbReference type="PATRIC" id="fig|43687.5.peg.1667"/>
<evidence type="ECO:0000313" key="2">
    <source>
        <dbReference type="EMBL" id="AKV74533.1"/>
    </source>
</evidence>
<gene>
    <name evidence="2" type="ORF">MsedA_1558</name>
    <name evidence="3" type="ORF">MsedB_1560</name>
    <name evidence="4" type="ORF">MsedC_1558</name>
    <name evidence="5" type="ORF">MsedD_1559</name>
    <name evidence="6" type="ORF">MsedE_1564</name>
</gene>
<dbReference type="Gene3D" id="3.30.460.10">
    <property type="entry name" value="Beta Polymerase, domain 2"/>
    <property type="match status" value="1"/>
</dbReference>
<evidence type="ECO:0000313" key="6">
    <source>
        <dbReference type="EMBL" id="AKV83507.1"/>
    </source>
</evidence>
<dbReference type="OrthoDB" id="9287at2157"/>
<dbReference type="InterPro" id="IPR043519">
    <property type="entry name" value="NT_sf"/>
</dbReference>
<evidence type="ECO:0000313" key="3">
    <source>
        <dbReference type="EMBL" id="AKV76772.1"/>
    </source>
</evidence>
<reference evidence="6 7" key="2">
    <citation type="submission" date="2015-07" db="EMBL/GenBank/DDBJ databases">
        <title>Physiological, transcriptional responses and genome re-sequencing of acid resistant extremely thermoacidophilic Metallosphaera sedula SARC-M1.</title>
        <authorList>
            <person name="Ai C."/>
            <person name="McCarthy S."/>
            <person name="Eckrich V."/>
            <person name="Rudrappa D."/>
            <person name="Qiu G."/>
            <person name="Blum P."/>
        </authorList>
    </citation>
    <scope>NUCLEOTIDE SEQUENCE [LARGE SCALE GENOMIC DNA]</scope>
    <source>
        <strain evidence="6 7">SARC-M1</strain>
    </source>
</reference>
<dbReference type="Pfam" id="PF01909">
    <property type="entry name" value="NTP_transf_2"/>
    <property type="match status" value="1"/>
</dbReference>
<organism evidence="5 8">
    <name type="scientific">Metallosphaera sedula</name>
    <dbReference type="NCBI Taxonomy" id="43687"/>
    <lineage>
        <taxon>Archaea</taxon>
        <taxon>Thermoproteota</taxon>
        <taxon>Thermoprotei</taxon>
        <taxon>Sulfolobales</taxon>
        <taxon>Sulfolobaceae</taxon>
        <taxon>Metallosphaera</taxon>
    </lineage>
</organism>
<dbReference type="Proteomes" id="UP000062398">
    <property type="component" value="Chromosome"/>
</dbReference>